<dbReference type="EMBL" id="BLLB01000002">
    <property type="protein sequence ID" value="GFH00012.1"/>
    <property type="molecule type" value="Genomic_DNA"/>
</dbReference>
<name>A0A7I9ZG63_9MYCO</name>
<keyword evidence="3" id="KW-1185">Reference proteome</keyword>
<evidence type="ECO:0000313" key="2">
    <source>
        <dbReference type="EMBL" id="GFH00012.1"/>
    </source>
</evidence>
<comment type="caution">
    <text evidence="2">The sequence shown here is derived from an EMBL/GenBank/DDBJ whole genome shotgun (WGS) entry which is preliminary data.</text>
</comment>
<gene>
    <name evidence="2" type="ORF">MHIP_04950</name>
</gene>
<dbReference type="AlphaFoldDB" id="A0A7I9ZG63"/>
<feature type="domain" description="DUF4365" evidence="1">
    <location>
        <begin position="51"/>
        <end position="184"/>
    </location>
</feature>
<evidence type="ECO:0000313" key="3">
    <source>
        <dbReference type="Proteomes" id="UP000465304"/>
    </source>
</evidence>
<protein>
    <recommendedName>
        <fullName evidence="1">DUF4365 domain-containing protein</fullName>
    </recommendedName>
</protein>
<evidence type="ECO:0000259" key="1">
    <source>
        <dbReference type="Pfam" id="PF14280"/>
    </source>
</evidence>
<reference evidence="2 3" key="1">
    <citation type="journal article" date="2019" name="Emerg. Microbes Infect.">
        <title>Comprehensive subspecies identification of 175 nontuberculous mycobacteria species based on 7547 genomic profiles.</title>
        <authorList>
            <person name="Matsumoto Y."/>
            <person name="Kinjo T."/>
            <person name="Motooka D."/>
            <person name="Nabeya D."/>
            <person name="Jung N."/>
            <person name="Uechi K."/>
            <person name="Horii T."/>
            <person name="Iida T."/>
            <person name="Fujita J."/>
            <person name="Nakamura S."/>
        </authorList>
    </citation>
    <scope>NUCLEOTIDE SEQUENCE [LARGE SCALE GENOMIC DNA]</scope>
    <source>
        <strain evidence="2 3">JCM 30996</strain>
    </source>
</reference>
<proteinExistence type="predicted"/>
<dbReference type="InterPro" id="IPR025375">
    <property type="entry name" value="DUF4365"/>
</dbReference>
<dbReference type="Pfam" id="PF14280">
    <property type="entry name" value="DUF4365"/>
    <property type="match status" value="1"/>
</dbReference>
<sequence>MRERKRRAAAPDDPMPPAEFRELASAGGRCAARVTSVAGATAVKGTDKTGRLGVMYVRSILAQAGVVNSEVPGGEDHLAVDIAVVLPMGPITVQVKAGTKKPNRDGSISVPTTKEWREKWAAAKTPVFLVYVRLEKALASEWVDHEQLQTVVHARAHWLKVNDLSVASAKLPAQNRLTAETFDEWAEELNRLFGEVAGA</sequence>
<organism evidence="2 3">
    <name type="scientific">Mycolicibacterium hippocampi</name>
    <dbReference type="NCBI Taxonomy" id="659824"/>
    <lineage>
        <taxon>Bacteria</taxon>
        <taxon>Bacillati</taxon>
        <taxon>Actinomycetota</taxon>
        <taxon>Actinomycetes</taxon>
        <taxon>Mycobacteriales</taxon>
        <taxon>Mycobacteriaceae</taxon>
        <taxon>Mycolicibacterium</taxon>
    </lineage>
</organism>
<dbReference type="Proteomes" id="UP000465304">
    <property type="component" value="Unassembled WGS sequence"/>
</dbReference>
<accession>A0A7I9ZG63</accession>